<dbReference type="EMBL" id="PFEQ01000013">
    <property type="protein sequence ID" value="PJE74064.1"/>
    <property type="molecule type" value="Genomic_DNA"/>
</dbReference>
<evidence type="ECO:0000313" key="2">
    <source>
        <dbReference type="EMBL" id="PJE74064.1"/>
    </source>
</evidence>
<evidence type="ECO:0000256" key="1">
    <source>
        <dbReference type="SAM" id="SignalP"/>
    </source>
</evidence>
<feature type="signal peptide" evidence="1">
    <location>
        <begin position="1"/>
        <end position="17"/>
    </location>
</feature>
<organism evidence="2 3">
    <name type="scientific">Candidatus Taylorbacteria bacterium CG10_big_fil_rev_8_21_14_0_10_41_48</name>
    <dbReference type="NCBI Taxonomy" id="1975024"/>
    <lineage>
        <taxon>Bacteria</taxon>
        <taxon>Candidatus Tayloriibacteriota</taxon>
    </lineage>
</organism>
<evidence type="ECO:0008006" key="4">
    <source>
        <dbReference type="Google" id="ProtNLM"/>
    </source>
</evidence>
<sequence>MKNIISSVIALALSVIAINMTYSNIHSTTTSIKNEVKMEQKVVRVVGRVTSVFDGLGADVGFLVKDGDKMSIARYDKGSMADMSDWRPEYVNMITFSDGRTVMDPITVQAF</sequence>
<comment type="caution">
    <text evidence="2">The sequence shown here is derived from an EMBL/GenBank/DDBJ whole genome shotgun (WGS) entry which is preliminary data.</text>
</comment>
<dbReference type="AlphaFoldDB" id="A0A2M8LBT4"/>
<keyword evidence="1" id="KW-0732">Signal</keyword>
<feature type="chain" id="PRO_5014863711" description="DUF5666 domain-containing protein" evidence="1">
    <location>
        <begin position="18"/>
        <end position="111"/>
    </location>
</feature>
<name>A0A2M8LBT4_9BACT</name>
<reference evidence="3" key="1">
    <citation type="submission" date="2017-09" db="EMBL/GenBank/DDBJ databases">
        <title>Depth-based differentiation of microbial function through sediment-hosted aquifers and enrichment of novel symbionts in the deep terrestrial subsurface.</title>
        <authorList>
            <person name="Probst A.J."/>
            <person name="Ladd B."/>
            <person name="Jarett J.K."/>
            <person name="Geller-Mcgrath D.E."/>
            <person name="Sieber C.M.K."/>
            <person name="Emerson J.B."/>
            <person name="Anantharaman K."/>
            <person name="Thomas B.C."/>
            <person name="Malmstrom R."/>
            <person name="Stieglmeier M."/>
            <person name="Klingl A."/>
            <person name="Woyke T."/>
            <person name="Ryan C.M."/>
            <person name="Banfield J.F."/>
        </authorList>
    </citation>
    <scope>NUCLEOTIDE SEQUENCE [LARGE SCALE GENOMIC DNA]</scope>
</reference>
<gene>
    <name evidence="2" type="ORF">COV01_03120</name>
</gene>
<dbReference type="Proteomes" id="UP000228700">
    <property type="component" value="Unassembled WGS sequence"/>
</dbReference>
<accession>A0A2M8LBT4</accession>
<evidence type="ECO:0000313" key="3">
    <source>
        <dbReference type="Proteomes" id="UP000228700"/>
    </source>
</evidence>
<proteinExistence type="predicted"/>
<protein>
    <recommendedName>
        <fullName evidence="4">DUF5666 domain-containing protein</fullName>
    </recommendedName>
</protein>